<dbReference type="Proteomes" id="UP000024332">
    <property type="component" value="Unassembled WGS sequence"/>
</dbReference>
<keyword evidence="3 7" id="KW-0347">Helicase</keyword>
<dbReference type="SMART" id="SM00490">
    <property type="entry name" value="HELICc"/>
    <property type="match status" value="1"/>
</dbReference>
<dbReference type="InterPro" id="IPR027417">
    <property type="entry name" value="P-loop_NTPase"/>
</dbReference>
<dbReference type="InterPro" id="IPR050079">
    <property type="entry name" value="DEAD_box_RNA_helicase"/>
</dbReference>
<accession>A0A031LM96</accession>
<dbReference type="CDD" id="cd00268">
    <property type="entry name" value="DEADc"/>
    <property type="match status" value="1"/>
</dbReference>
<dbReference type="PANTHER" id="PTHR47959:SF1">
    <property type="entry name" value="ATP-DEPENDENT RNA HELICASE DBPA"/>
    <property type="match status" value="1"/>
</dbReference>
<evidence type="ECO:0000313" key="7">
    <source>
        <dbReference type="EMBL" id="EZQ02023.1"/>
    </source>
</evidence>
<dbReference type="AlphaFoldDB" id="A0A031LM96"/>
<reference evidence="7 8" key="1">
    <citation type="submission" date="2014-03" db="EMBL/GenBank/DDBJ databases">
        <title>Draft genome sequence of the novel thermoacidophilic archaea Acidianus copahuensis ALE1 strain, isolated from Copahue volcanic area in Neuquen Argentina.</title>
        <authorList>
            <person name="Urbieta M.S."/>
            <person name="Rascovan N."/>
            <person name="Castro C."/>
            <person name="Revale S."/>
            <person name="Giaveno M.A."/>
            <person name="Vazquez M.P."/>
            <person name="Donati E.R."/>
        </authorList>
    </citation>
    <scope>NUCLEOTIDE SEQUENCE [LARGE SCALE GENOMIC DNA]</scope>
    <source>
        <strain evidence="7 8">ALE1</strain>
    </source>
</reference>
<dbReference type="GO" id="GO:0003676">
    <property type="term" value="F:nucleic acid binding"/>
    <property type="evidence" value="ECO:0007669"/>
    <property type="project" value="InterPro"/>
</dbReference>
<dbReference type="Gene3D" id="3.40.50.300">
    <property type="entry name" value="P-loop containing nucleotide triphosphate hydrolases"/>
    <property type="match status" value="2"/>
</dbReference>
<dbReference type="InterPro" id="IPR011545">
    <property type="entry name" value="DEAD/DEAH_box_helicase_dom"/>
</dbReference>
<dbReference type="PROSITE" id="PS51194">
    <property type="entry name" value="HELICASE_CTER"/>
    <property type="match status" value="1"/>
</dbReference>
<dbReference type="EMBL" id="JFZT01000057">
    <property type="protein sequence ID" value="EZQ02023.1"/>
    <property type="molecule type" value="Genomic_DNA"/>
</dbReference>
<dbReference type="PROSITE" id="PS51192">
    <property type="entry name" value="HELICASE_ATP_BIND_1"/>
    <property type="match status" value="1"/>
</dbReference>
<dbReference type="SUPFAM" id="SSF52540">
    <property type="entry name" value="P-loop containing nucleoside triphosphate hydrolases"/>
    <property type="match status" value="1"/>
</dbReference>
<keyword evidence="2" id="KW-0378">Hydrolase</keyword>
<evidence type="ECO:0000256" key="3">
    <source>
        <dbReference type="ARBA" id="ARBA00022806"/>
    </source>
</evidence>
<dbReference type="Pfam" id="PF00270">
    <property type="entry name" value="DEAD"/>
    <property type="match status" value="1"/>
</dbReference>
<evidence type="ECO:0000259" key="6">
    <source>
        <dbReference type="PROSITE" id="PS51194"/>
    </source>
</evidence>
<dbReference type="GO" id="GO:0140097">
    <property type="term" value="F:catalytic activity, acting on DNA"/>
    <property type="evidence" value="ECO:0007669"/>
    <property type="project" value="UniProtKB-ARBA"/>
</dbReference>
<comment type="caution">
    <text evidence="7">The sequence shown here is derived from an EMBL/GenBank/DDBJ whole genome shotgun (WGS) entry which is preliminary data.</text>
</comment>
<evidence type="ECO:0000256" key="1">
    <source>
        <dbReference type="ARBA" id="ARBA00022741"/>
    </source>
</evidence>
<feature type="domain" description="Helicase C-terminal" evidence="6">
    <location>
        <begin position="213"/>
        <end position="347"/>
    </location>
</feature>
<evidence type="ECO:0000259" key="5">
    <source>
        <dbReference type="PROSITE" id="PS51192"/>
    </source>
</evidence>
<keyword evidence="4" id="KW-0067">ATP-binding</keyword>
<dbReference type="GO" id="GO:0005829">
    <property type="term" value="C:cytosol"/>
    <property type="evidence" value="ECO:0007669"/>
    <property type="project" value="TreeGrafter"/>
</dbReference>
<dbReference type="PANTHER" id="PTHR47959">
    <property type="entry name" value="ATP-DEPENDENT RNA HELICASE RHLE-RELATED"/>
    <property type="match status" value="1"/>
</dbReference>
<dbReference type="GO" id="GO:0003724">
    <property type="term" value="F:RNA helicase activity"/>
    <property type="evidence" value="ECO:0007669"/>
    <property type="project" value="TreeGrafter"/>
</dbReference>
<keyword evidence="1" id="KW-0547">Nucleotide-binding</keyword>
<gene>
    <name evidence="7" type="ORF">CM19_11150</name>
</gene>
<dbReference type="OrthoDB" id="4631at2157"/>
<dbReference type="GO" id="GO:0016787">
    <property type="term" value="F:hydrolase activity"/>
    <property type="evidence" value="ECO:0007669"/>
    <property type="project" value="UniProtKB-KW"/>
</dbReference>
<organism evidence="7 8">
    <name type="scientific">Candidatus Acidianus copahuensis</name>
    <dbReference type="NCBI Taxonomy" id="1160895"/>
    <lineage>
        <taxon>Archaea</taxon>
        <taxon>Thermoproteota</taxon>
        <taxon>Thermoprotei</taxon>
        <taxon>Sulfolobales</taxon>
        <taxon>Sulfolobaceae</taxon>
        <taxon>Acidianus</taxon>
    </lineage>
</organism>
<feature type="domain" description="Helicase ATP-binding" evidence="5">
    <location>
        <begin position="29"/>
        <end position="190"/>
    </location>
</feature>
<dbReference type="CDD" id="cd18787">
    <property type="entry name" value="SF2_C_DEAD"/>
    <property type="match status" value="1"/>
</dbReference>
<evidence type="ECO:0000313" key="8">
    <source>
        <dbReference type="Proteomes" id="UP000024332"/>
    </source>
</evidence>
<dbReference type="Pfam" id="PF00271">
    <property type="entry name" value="Helicase_C"/>
    <property type="match status" value="1"/>
</dbReference>
<proteinExistence type="predicted"/>
<keyword evidence="8" id="KW-1185">Reference proteome</keyword>
<evidence type="ECO:0000256" key="2">
    <source>
        <dbReference type="ARBA" id="ARBA00022801"/>
    </source>
</evidence>
<sequence length="347" mass="39372">MFESLSEELRRALADANYASPTKVQSESIPHLLSGESVIAQAKTGSGKTAAYLIPAIERGEKTLVLTPTRELAEQVAYEGRRLGKYKRTSVGVIIGGVPYSGQEDEARKDIVVGTPGRTLDLWGKGILDLSRFTMVVIDEVDRMFDMGFIDDVRMILKNASPRIYGFFSATVPTEVEDLAKEFSPQIYFLQIDQYKPVEISHIFLEVKGWTDKISKLQEKVDSGKTIVFVNTKQRAEELYEQLRDEVDASLLHGDLSQRARMRNLNAFRKNYSKVLISTDLASRGIDIIDVEQVINFDVPKDIETYIHRVGRTGRMGRKGTAITFYTWKEEIMIKRIKQAVKYPEKY</sequence>
<dbReference type="InterPro" id="IPR001650">
    <property type="entry name" value="Helicase_C-like"/>
</dbReference>
<dbReference type="RefSeq" id="WP_048100411.1">
    <property type="nucleotide sequence ID" value="NZ_JFZT01000057.1"/>
</dbReference>
<dbReference type="SMART" id="SM00487">
    <property type="entry name" value="DEXDc"/>
    <property type="match status" value="1"/>
</dbReference>
<dbReference type="GO" id="GO:0005524">
    <property type="term" value="F:ATP binding"/>
    <property type="evidence" value="ECO:0007669"/>
    <property type="project" value="UniProtKB-KW"/>
</dbReference>
<dbReference type="STRING" id="1160895.CM19_11150"/>
<dbReference type="InterPro" id="IPR044742">
    <property type="entry name" value="DEAD/DEAH_RhlB"/>
</dbReference>
<name>A0A031LM96_9CREN</name>
<dbReference type="InterPro" id="IPR014001">
    <property type="entry name" value="Helicase_ATP-bd"/>
</dbReference>
<evidence type="ECO:0000256" key="4">
    <source>
        <dbReference type="ARBA" id="ARBA00022840"/>
    </source>
</evidence>
<protein>
    <submittedName>
        <fullName evidence="7">RNA helicase</fullName>
    </submittedName>
</protein>